<dbReference type="OrthoDB" id="1630758at2759"/>
<organism evidence="2 3">
    <name type="scientific">Salinomyces thailandicus</name>
    <dbReference type="NCBI Taxonomy" id="706561"/>
    <lineage>
        <taxon>Eukaryota</taxon>
        <taxon>Fungi</taxon>
        <taxon>Dikarya</taxon>
        <taxon>Ascomycota</taxon>
        <taxon>Pezizomycotina</taxon>
        <taxon>Dothideomycetes</taxon>
        <taxon>Dothideomycetidae</taxon>
        <taxon>Mycosphaerellales</taxon>
        <taxon>Teratosphaeriaceae</taxon>
        <taxon>Salinomyces</taxon>
    </lineage>
</organism>
<dbReference type="EMBL" id="NAJL01000037">
    <property type="protein sequence ID" value="TKA25248.1"/>
    <property type="molecule type" value="Genomic_DNA"/>
</dbReference>
<gene>
    <name evidence="2" type="ORF">B0A50_05946</name>
</gene>
<feature type="compositionally biased region" description="Polar residues" evidence="1">
    <location>
        <begin position="130"/>
        <end position="148"/>
    </location>
</feature>
<sequence length="325" mass="35038">MSIPCPGKELGCRHKSKRSAAEAHVNKCTYAKMAPLWLDLRQKMTEQEAAQKIMTRKLEVLETGFQTMQDIISQRNEDPDRTGANESNIHLLDAMREHGRRRRGRQSSTDTTDTSLTATVLDFPSPPISRPTSNTTFQRPTSQRSSLPLSRYAPSFEPSPPEPIDFDLTSPFPPPTTNNGPFADPLHHLLSMHENLRDEMSRVASALQELDGRQSMQALNENLRTREEISYLGAQVAGLSRQVHWLTSAQLQRMSRAGTPGTGGGGGGAGEVVGNGAGSGVGVEAAVSGAASALRGAARLVDVSGSGSAAQGGRRNRSEEGRTKL</sequence>
<comment type="caution">
    <text evidence="2">The sequence shown here is derived from an EMBL/GenBank/DDBJ whole genome shotgun (WGS) entry which is preliminary data.</text>
</comment>
<keyword evidence="3" id="KW-1185">Reference proteome</keyword>
<name>A0A4U0TSV8_9PEZI</name>
<evidence type="ECO:0000313" key="3">
    <source>
        <dbReference type="Proteomes" id="UP000308549"/>
    </source>
</evidence>
<protein>
    <submittedName>
        <fullName evidence="2">Uncharacterized protein</fullName>
    </submittedName>
</protein>
<feature type="compositionally biased region" description="Low complexity" evidence="1">
    <location>
        <begin position="302"/>
        <end position="313"/>
    </location>
</feature>
<dbReference type="AlphaFoldDB" id="A0A4U0TSV8"/>
<accession>A0A4U0TSV8</accession>
<feature type="compositionally biased region" description="Low complexity" evidence="1">
    <location>
        <begin position="106"/>
        <end position="117"/>
    </location>
</feature>
<feature type="region of interest" description="Disordered" evidence="1">
    <location>
        <begin position="302"/>
        <end position="325"/>
    </location>
</feature>
<evidence type="ECO:0000256" key="1">
    <source>
        <dbReference type="SAM" id="MobiDB-lite"/>
    </source>
</evidence>
<feature type="compositionally biased region" description="Basic and acidic residues" evidence="1">
    <location>
        <begin position="316"/>
        <end position="325"/>
    </location>
</feature>
<reference evidence="2 3" key="1">
    <citation type="submission" date="2017-03" db="EMBL/GenBank/DDBJ databases">
        <title>Genomes of endolithic fungi from Antarctica.</title>
        <authorList>
            <person name="Coleine C."/>
            <person name="Masonjones S."/>
            <person name="Stajich J.E."/>
        </authorList>
    </citation>
    <scope>NUCLEOTIDE SEQUENCE [LARGE SCALE GENOMIC DNA]</scope>
    <source>
        <strain evidence="2 3">CCFEE 6315</strain>
    </source>
</reference>
<dbReference type="Proteomes" id="UP000308549">
    <property type="component" value="Unassembled WGS sequence"/>
</dbReference>
<evidence type="ECO:0000313" key="2">
    <source>
        <dbReference type="EMBL" id="TKA25248.1"/>
    </source>
</evidence>
<proteinExistence type="predicted"/>
<feature type="region of interest" description="Disordered" evidence="1">
    <location>
        <begin position="96"/>
        <end position="179"/>
    </location>
</feature>